<dbReference type="AlphaFoldDB" id="A0A6I6E1V4"/>
<evidence type="ECO:0000259" key="7">
    <source>
        <dbReference type="Pfam" id="PF02687"/>
    </source>
</evidence>
<dbReference type="EMBL" id="CP039268">
    <property type="protein sequence ID" value="QGU33874.1"/>
    <property type="molecule type" value="Genomic_DNA"/>
</dbReference>
<accession>A0A6I6E1V4</accession>
<evidence type="ECO:0000256" key="4">
    <source>
        <dbReference type="ARBA" id="ARBA00022989"/>
    </source>
</evidence>
<evidence type="ECO:0000313" key="8">
    <source>
        <dbReference type="EMBL" id="QGU33874.1"/>
    </source>
</evidence>
<dbReference type="PANTHER" id="PTHR30287">
    <property type="entry name" value="MEMBRANE COMPONENT OF PREDICTED ABC SUPERFAMILY METABOLITE UPTAKE TRANSPORTER"/>
    <property type="match status" value="1"/>
</dbReference>
<keyword evidence="5 6" id="KW-0472">Membrane</keyword>
<feature type="transmembrane region" description="Helical" evidence="6">
    <location>
        <begin position="791"/>
        <end position="817"/>
    </location>
</feature>
<dbReference type="PANTHER" id="PTHR30287:SF1">
    <property type="entry name" value="INNER MEMBRANE PROTEIN"/>
    <property type="match status" value="1"/>
</dbReference>
<dbReference type="RefSeq" id="WP_153976058.1">
    <property type="nucleotide sequence ID" value="NZ_CP039268.1"/>
</dbReference>
<dbReference type="GO" id="GO:0005886">
    <property type="term" value="C:plasma membrane"/>
    <property type="evidence" value="ECO:0007669"/>
    <property type="project" value="UniProtKB-SubCell"/>
</dbReference>
<keyword evidence="3 6" id="KW-0812">Transmembrane</keyword>
<feature type="domain" description="ABC3 transporter permease C-terminal" evidence="7">
    <location>
        <begin position="708"/>
        <end position="819"/>
    </location>
</feature>
<feature type="transmembrane region" description="Helical" evidence="6">
    <location>
        <begin position="307"/>
        <end position="329"/>
    </location>
</feature>
<feature type="transmembrane region" description="Helical" evidence="6">
    <location>
        <begin position="255"/>
        <end position="274"/>
    </location>
</feature>
<keyword evidence="9" id="KW-1185">Reference proteome</keyword>
<evidence type="ECO:0000256" key="2">
    <source>
        <dbReference type="ARBA" id="ARBA00022475"/>
    </source>
</evidence>
<keyword evidence="4 6" id="KW-1133">Transmembrane helix</keyword>
<feature type="transmembrane region" description="Helical" evidence="6">
    <location>
        <begin position="466"/>
        <end position="486"/>
    </location>
</feature>
<dbReference type="Pfam" id="PF02687">
    <property type="entry name" value="FtsX"/>
    <property type="match status" value="2"/>
</dbReference>
<dbReference type="Proteomes" id="UP000426424">
    <property type="component" value="Chromosome"/>
</dbReference>
<evidence type="ECO:0000256" key="6">
    <source>
        <dbReference type="SAM" id="Phobius"/>
    </source>
</evidence>
<dbReference type="OrthoDB" id="5292592at2"/>
<gene>
    <name evidence="8" type="ORF">E6P07_13350</name>
</gene>
<feature type="transmembrane region" description="Helical" evidence="6">
    <location>
        <begin position="708"/>
        <end position="728"/>
    </location>
</feature>
<name>A0A6I6E1V4_THETI</name>
<keyword evidence="2" id="KW-1003">Cell membrane</keyword>
<evidence type="ECO:0000256" key="1">
    <source>
        <dbReference type="ARBA" id="ARBA00004651"/>
    </source>
</evidence>
<evidence type="ECO:0000256" key="5">
    <source>
        <dbReference type="ARBA" id="ARBA00023136"/>
    </source>
</evidence>
<dbReference type="InterPro" id="IPR003838">
    <property type="entry name" value="ABC3_permease_C"/>
</dbReference>
<evidence type="ECO:0000313" key="9">
    <source>
        <dbReference type="Proteomes" id="UP000426424"/>
    </source>
</evidence>
<sequence>MNAWRLTWRLLRRDWRSGELYLLSAALVVTVAATTAVGFFTDRIEATLKRQGNELLAADLALESSRPLDIQFATEAQARGLETATTLEFRSVVMGERPQLVSMKAVDPGYPLRGHLRIAATRAGPDRPVASGPLPGEVWVESRLLRLLGLELGATLEVGAAHLRLGAILTDEPDQGRAVFSLAPRVLMNRADLDATGLIGPASRATHRLLIAGQARAIADYRDWARTRLAANVKLTDALEARPEFGAAVERASGFLHLATLVTLLVSGAAIVLAGQRLVERQTDTLAVMRCLGAPRRLAMQVLVGRLLLLGVIASLVGCLTGWLGQLGLVAALGDWLGDDLPPASPAPVLTGLATGLLTLLSFAWLPLIQLARVPPLRALRRELGTPRPPALLALGMAGLTLTSLILWQAKDLELGLMILGGVLATLFILAANVYLLLQLAGRLVGCVRGVWRLGLAALTRRPGTAALQILGFGIGSLALLLLTLVRVDLLESWRKTLPEGAPNYFLINIQPHEVEPLQSFLSDSGIRTVKLHPMVSGRLIRIGERRVEPSDYDDPRAVQLASREFNLSYDSKPQSDNRIVAGQWWTEAAEVAPQFSVERGLAETLGIRLGDTLTFWVSGHEVSAPVTSLRAVRWDSFNVNFFVVATPKLLQGEPATFITSFHLPRERESLIAELARRFPSVSVLDVETILGQVRQVIDRGALAIESVFLFTLAAGFLVMYAGIQASLEQRRTEHAILRTLGARRRRLLMSLALEFTLAGLLAGLLAAVCAEMTAWWLAERIFELEFRLDLRLWVIGVLGSGLAIGLAGTLATYPLLIHPPLRALRAGNG</sequence>
<protein>
    <submittedName>
        <fullName evidence="8">FtsX-like permease family protein</fullName>
    </submittedName>
</protein>
<feature type="transmembrane region" description="Helical" evidence="6">
    <location>
        <begin position="748"/>
        <end position="779"/>
    </location>
</feature>
<feature type="transmembrane region" description="Helical" evidence="6">
    <location>
        <begin position="416"/>
        <end position="445"/>
    </location>
</feature>
<dbReference type="KEGG" id="ttp:E6P07_13350"/>
<organism evidence="8 9">
    <name type="scientific">Thermochromatium tepidum ATCC 43061</name>
    <dbReference type="NCBI Taxonomy" id="316276"/>
    <lineage>
        <taxon>Bacteria</taxon>
        <taxon>Pseudomonadati</taxon>
        <taxon>Pseudomonadota</taxon>
        <taxon>Gammaproteobacteria</taxon>
        <taxon>Chromatiales</taxon>
        <taxon>Chromatiaceae</taxon>
        <taxon>Thermochromatium</taxon>
    </lineage>
</organism>
<feature type="transmembrane region" description="Helical" evidence="6">
    <location>
        <begin position="349"/>
        <end position="369"/>
    </location>
</feature>
<comment type="subcellular location">
    <subcellularLocation>
        <location evidence="1">Cell membrane</location>
        <topology evidence="1">Multi-pass membrane protein</topology>
    </subcellularLocation>
</comment>
<feature type="transmembrane region" description="Helical" evidence="6">
    <location>
        <begin position="390"/>
        <end position="410"/>
    </location>
</feature>
<feature type="transmembrane region" description="Helical" evidence="6">
    <location>
        <begin position="20"/>
        <end position="40"/>
    </location>
</feature>
<dbReference type="InterPro" id="IPR038766">
    <property type="entry name" value="Membrane_comp_ABC_pdt"/>
</dbReference>
<proteinExistence type="predicted"/>
<evidence type="ECO:0000256" key="3">
    <source>
        <dbReference type="ARBA" id="ARBA00022692"/>
    </source>
</evidence>
<reference evidence="8 9" key="1">
    <citation type="submission" date="2019-12" db="EMBL/GenBank/DDBJ databases">
        <title>The complete genome of the thermophilic, anoxygenic phototrophic gammaproteobacterium Thermochromatium tepidum.</title>
        <authorList>
            <person name="Sattley W.M."/>
            <person name="Swingley W.D."/>
            <person name="Burchell B.M."/>
            <person name="Gurbani S.A."/>
            <person name="Kujawa C.M."/>
            <person name="Nuccio D.A."/>
            <person name="Schladweiler J."/>
            <person name="Shaffer K.N."/>
            <person name="Stokes L.M."/>
            <person name="Touchman J.W."/>
            <person name="Blankenship R.E."/>
            <person name="Madigan M.T."/>
        </authorList>
    </citation>
    <scope>NUCLEOTIDE SEQUENCE [LARGE SCALE GENOMIC DNA]</scope>
    <source>
        <strain evidence="8 9">ATCC 43061</strain>
    </source>
</reference>
<feature type="domain" description="ABC3 transporter permease C-terminal" evidence="7">
    <location>
        <begin position="260"/>
        <end position="376"/>
    </location>
</feature>